<dbReference type="InterPro" id="IPR010466">
    <property type="entry name" value="DUF1058"/>
</dbReference>
<dbReference type="KEGG" id="xdi:EZH22_27380"/>
<feature type="chain" id="PRO_5036810616" evidence="1">
    <location>
        <begin position="45"/>
        <end position="190"/>
    </location>
</feature>
<evidence type="ECO:0000313" key="4">
    <source>
        <dbReference type="Proteomes" id="UP000596427"/>
    </source>
</evidence>
<gene>
    <name evidence="3" type="ORF">EZH22_27380</name>
</gene>
<dbReference type="SMART" id="SM00287">
    <property type="entry name" value="SH3b"/>
    <property type="match status" value="1"/>
</dbReference>
<evidence type="ECO:0000256" key="1">
    <source>
        <dbReference type="SAM" id="SignalP"/>
    </source>
</evidence>
<sequence length="190" mass="20395">MRKDVPVMPKMRPHRMPSLVAAALALAVSAASVLAGGAAAPARAAEDGTSGLPVPRFVSLKADTVNVRNGPNKDHDVSWVFTRAGLPVEVTAEYGTWRRIRDSDGSEGWVYHSMVSLRRTALVAPWLKGETVPLRAGPDAEARVVAQLEPKVLGVVKSCDGKFCRLSGDGFDGYVQQAQLFGVYPNEKVE</sequence>
<proteinExistence type="predicted"/>
<dbReference type="InterPro" id="IPR003646">
    <property type="entry name" value="SH3-like_bac-type"/>
</dbReference>
<keyword evidence="1" id="KW-0732">Signal</keyword>
<evidence type="ECO:0000313" key="3">
    <source>
        <dbReference type="EMBL" id="QRG06603.1"/>
    </source>
</evidence>
<reference evidence="3 4" key="1">
    <citation type="submission" date="2020-10" db="EMBL/GenBank/DDBJ databases">
        <title>Degradation of 1,4-Dioxane by Xanthobacter sp. YN2, via a Novel Group-2 Soluble Di-Iron Monooxygenase.</title>
        <authorList>
            <person name="Ma F."/>
            <person name="Wang Y."/>
            <person name="Yang J."/>
            <person name="Guo H."/>
            <person name="Su D."/>
            <person name="Yu L."/>
        </authorList>
    </citation>
    <scope>NUCLEOTIDE SEQUENCE [LARGE SCALE GENOMIC DNA]</scope>
    <source>
        <strain evidence="3 4">YN2</strain>
    </source>
</reference>
<name>A0A974PNQ0_9HYPH</name>
<evidence type="ECO:0000259" key="2">
    <source>
        <dbReference type="SMART" id="SM00287"/>
    </source>
</evidence>
<feature type="signal peptide" evidence="1">
    <location>
        <begin position="1"/>
        <end position="44"/>
    </location>
</feature>
<keyword evidence="4" id="KW-1185">Reference proteome</keyword>
<dbReference type="Proteomes" id="UP000596427">
    <property type="component" value="Chromosome"/>
</dbReference>
<protein>
    <submittedName>
        <fullName evidence="3">SH3 domain-containing protein</fullName>
    </submittedName>
</protein>
<dbReference type="AlphaFoldDB" id="A0A974PNQ0"/>
<dbReference type="Gene3D" id="2.30.30.40">
    <property type="entry name" value="SH3 Domains"/>
    <property type="match status" value="1"/>
</dbReference>
<dbReference type="Pfam" id="PF06347">
    <property type="entry name" value="SH3_4"/>
    <property type="match status" value="2"/>
</dbReference>
<feature type="domain" description="SH3b" evidence="2">
    <location>
        <begin position="55"/>
        <end position="118"/>
    </location>
</feature>
<organism evidence="3 4">
    <name type="scientific">Xanthobacter dioxanivorans</name>
    <dbReference type="NCBI Taxonomy" id="2528964"/>
    <lineage>
        <taxon>Bacteria</taxon>
        <taxon>Pseudomonadati</taxon>
        <taxon>Pseudomonadota</taxon>
        <taxon>Alphaproteobacteria</taxon>
        <taxon>Hyphomicrobiales</taxon>
        <taxon>Xanthobacteraceae</taxon>
        <taxon>Xanthobacter</taxon>
    </lineage>
</organism>
<dbReference type="EMBL" id="CP063362">
    <property type="protein sequence ID" value="QRG06603.1"/>
    <property type="molecule type" value="Genomic_DNA"/>
</dbReference>
<accession>A0A974PNQ0</accession>